<dbReference type="KEGG" id="hra:EI982_08040"/>
<gene>
    <name evidence="2" type="ORF">EI982_08040</name>
</gene>
<dbReference type="Proteomes" id="UP000428325">
    <property type="component" value="Chromosome"/>
</dbReference>
<dbReference type="InterPro" id="IPR006311">
    <property type="entry name" value="TAT_signal"/>
</dbReference>
<feature type="region of interest" description="Disordered" evidence="1">
    <location>
        <begin position="325"/>
        <end position="349"/>
    </location>
</feature>
<proteinExistence type="predicted"/>
<keyword evidence="3" id="KW-1185">Reference proteome</keyword>
<sequence>MTDDRFLSRRQLLWAAATVGAAASTGGGTAAVFKDSNRFEATLTAGTLDLTTSWSSGDGSDSSFEVSSNEGSQRIDIALSGNPSYVWFGTKCKECTAVEEELSVRFGIDRDGSIEWLDGFDGTADGYLSLREARDRFVDGVLLGEFDPSSDAALLVEWTTAEGVTDEYSATFEFDFYATQRRHVMDPSTVEPPWGCDRTCGVETAGLPAISWVSFCGDPDFDREFTPERSDDERTLLLETDDYTVPDDVERIGVKYGTYIDVFEHTGQEAVEVGTDDAVATFEQTGGNEYTNVDTGEDGDWDSSSFCNGLGGCKYEFPDRTPGGWEDCREASDDASRQSLLPGPFGGDR</sequence>
<accession>A0A6B9FDT5</accession>
<organism evidence="2 3">
    <name type="scientific">Haloplanus rallus</name>
    <dbReference type="NCBI Taxonomy" id="1816183"/>
    <lineage>
        <taxon>Archaea</taxon>
        <taxon>Methanobacteriati</taxon>
        <taxon>Methanobacteriota</taxon>
        <taxon>Stenosarchaea group</taxon>
        <taxon>Halobacteria</taxon>
        <taxon>Halobacteriales</taxon>
        <taxon>Haloferacaceae</taxon>
        <taxon>Haloplanus</taxon>
    </lineage>
</organism>
<feature type="compositionally biased region" description="Basic and acidic residues" evidence="1">
    <location>
        <begin position="326"/>
        <end position="336"/>
    </location>
</feature>
<evidence type="ECO:0000256" key="1">
    <source>
        <dbReference type="SAM" id="MobiDB-lite"/>
    </source>
</evidence>
<dbReference type="EMBL" id="CP034345">
    <property type="protein sequence ID" value="QGX94750.1"/>
    <property type="molecule type" value="Genomic_DNA"/>
</dbReference>
<reference evidence="2 3" key="1">
    <citation type="submission" date="2018-12" db="EMBL/GenBank/DDBJ databases">
        <title>Complete genome sequence of Haloplanus rallus MBLA0036.</title>
        <authorList>
            <person name="Nam Y.-d."/>
            <person name="Kang J."/>
            <person name="Chung W.-H."/>
            <person name="Park Y.S."/>
        </authorList>
    </citation>
    <scope>NUCLEOTIDE SEQUENCE [LARGE SCALE GENOMIC DNA]</scope>
    <source>
        <strain evidence="2 3">MBLA0036</strain>
    </source>
</reference>
<dbReference type="GeneID" id="43369479"/>
<dbReference type="OrthoDB" id="237142at2157"/>
<name>A0A6B9FDT5_9EURY</name>
<dbReference type="PROSITE" id="PS51318">
    <property type="entry name" value="TAT"/>
    <property type="match status" value="1"/>
</dbReference>
<evidence type="ECO:0000313" key="3">
    <source>
        <dbReference type="Proteomes" id="UP000428325"/>
    </source>
</evidence>
<evidence type="ECO:0000313" key="2">
    <source>
        <dbReference type="EMBL" id="QGX94750.1"/>
    </source>
</evidence>
<dbReference type="RefSeq" id="WP_157689174.1">
    <property type="nucleotide sequence ID" value="NZ_CP034345.1"/>
</dbReference>
<dbReference type="AlphaFoldDB" id="A0A6B9FDT5"/>
<protein>
    <submittedName>
        <fullName evidence="2">Uncharacterized protein</fullName>
    </submittedName>
</protein>